<reference evidence="2" key="1">
    <citation type="submission" date="2022-02" db="EMBL/GenBank/DDBJ databases">
        <title>Coral-associated bacteria.</title>
        <authorList>
            <person name="Tang K."/>
            <person name="Wang X."/>
        </authorList>
    </citation>
    <scope>NUCLEOTIDE SEQUENCE</scope>
    <source>
        <strain evidence="2">SCSIO 43006</strain>
    </source>
</reference>
<organism evidence="2 3">
    <name type="scientific">Microbulbifer variabilis</name>
    <dbReference type="NCBI Taxonomy" id="266805"/>
    <lineage>
        <taxon>Bacteria</taxon>
        <taxon>Pseudomonadati</taxon>
        <taxon>Pseudomonadota</taxon>
        <taxon>Gammaproteobacteria</taxon>
        <taxon>Cellvibrionales</taxon>
        <taxon>Microbulbiferaceae</taxon>
        <taxon>Microbulbifer</taxon>
    </lineage>
</organism>
<evidence type="ECO:0000313" key="2">
    <source>
        <dbReference type="EMBL" id="USD22903.1"/>
    </source>
</evidence>
<keyword evidence="3" id="KW-1185">Reference proteome</keyword>
<evidence type="ECO:0000256" key="1">
    <source>
        <dbReference type="SAM" id="SignalP"/>
    </source>
</evidence>
<evidence type="ECO:0000313" key="3">
    <source>
        <dbReference type="Proteomes" id="UP001055658"/>
    </source>
</evidence>
<dbReference type="RefSeq" id="WP_252085256.1">
    <property type="nucleotide sequence ID" value="NZ_CP092418.1"/>
</dbReference>
<name>A0ABY4VF54_9GAMM</name>
<dbReference type="Proteomes" id="UP001055658">
    <property type="component" value="Chromosome"/>
</dbReference>
<feature type="chain" id="PRO_5046210843" description="Spondin domain-containing protein" evidence="1">
    <location>
        <begin position="28"/>
        <end position="183"/>
    </location>
</feature>
<dbReference type="EMBL" id="CP092418">
    <property type="protein sequence ID" value="USD22903.1"/>
    <property type="molecule type" value="Genomic_DNA"/>
</dbReference>
<keyword evidence="1" id="KW-0732">Signal</keyword>
<accession>A0ABY4VF54</accession>
<evidence type="ECO:0008006" key="4">
    <source>
        <dbReference type="Google" id="ProtNLM"/>
    </source>
</evidence>
<protein>
    <recommendedName>
        <fullName evidence="4">Spondin domain-containing protein</fullName>
    </recommendedName>
</protein>
<sequence>MKILSQKALASIATAVLALGSTTSVLSQTDTEFSTITLNYMTTPIIDIAFVDNLDLLAPPDGTPGPIVDDDTFCVSGMGFTLFSIVFRNPNNPTGGPFELDSSVPGESPIFYEVFFKNDTSPGPGMMVSPDTPEFGNMIQTAMCMDPTMDNAKFDISIPNAEWTGRAAGAPFVGVLEIMVMAE</sequence>
<proteinExistence type="predicted"/>
<gene>
    <name evidence="2" type="ORF">MJO52_07115</name>
</gene>
<feature type="signal peptide" evidence="1">
    <location>
        <begin position="1"/>
        <end position="27"/>
    </location>
</feature>